<dbReference type="InterPro" id="IPR010982">
    <property type="entry name" value="Lambda_DNA-bd_dom_sf"/>
</dbReference>
<accession>A0ABW5KCY9</accession>
<feature type="region of interest" description="Disordered" evidence="1">
    <location>
        <begin position="199"/>
        <end position="219"/>
    </location>
</feature>
<name>A0ABW5KCY9_9SPHI</name>
<comment type="caution">
    <text evidence="3">The sequence shown here is derived from an EMBL/GenBank/DDBJ whole genome shotgun (WGS) entry which is preliminary data.</text>
</comment>
<gene>
    <name evidence="3" type="ORF">ACFSR5_03975</name>
</gene>
<dbReference type="SUPFAM" id="SSF47413">
    <property type="entry name" value="lambda repressor-like DNA-binding domains"/>
    <property type="match status" value="1"/>
</dbReference>
<organism evidence="3 4">
    <name type="scientific">Sphingobacterium suaedae</name>
    <dbReference type="NCBI Taxonomy" id="1686402"/>
    <lineage>
        <taxon>Bacteria</taxon>
        <taxon>Pseudomonadati</taxon>
        <taxon>Bacteroidota</taxon>
        <taxon>Sphingobacteriia</taxon>
        <taxon>Sphingobacteriales</taxon>
        <taxon>Sphingobacteriaceae</taxon>
        <taxon>Sphingobacterium</taxon>
    </lineage>
</organism>
<evidence type="ECO:0000313" key="3">
    <source>
        <dbReference type="EMBL" id="MFD2546802.1"/>
    </source>
</evidence>
<proteinExistence type="predicted"/>
<evidence type="ECO:0000313" key="4">
    <source>
        <dbReference type="Proteomes" id="UP001597545"/>
    </source>
</evidence>
<dbReference type="Proteomes" id="UP001597545">
    <property type="component" value="Unassembled WGS sequence"/>
</dbReference>
<dbReference type="RefSeq" id="WP_380900950.1">
    <property type="nucleotide sequence ID" value="NZ_JBHUEG010000007.1"/>
</dbReference>
<dbReference type="Gene3D" id="1.10.260.40">
    <property type="entry name" value="lambda repressor-like DNA-binding domains"/>
    <property type="match status" value="1"/>
</dbReference>
<reference evidence="4" key="1">
    <citation type="journal article" date="2019" name="Int. J. Syst. Evol. Microbiol.">
        <title>The Global Catalogue of Microorganisms (GCM) 10K type strain sequencing project: providing services to taxonomists for standard genome sequencing and annotation.</title>
        <authorList>
            <consortium name="The Broad Institute Genomics Platform"/>
            <consortium name="The Broad Institute Genome Sequencing Center for Infectious Disease"/>
            <person name="Wu L."/>
            <person name="Ma J."/>
        </authorList>
    </citation>
    <scope>NUCLEOTIDE SEQUENCE [LARGE SCALE GENOMIC DNA]</scope>
    <source>
        <strain evidence="4">KCTC 42662</strain>
    </source>
</reference>
<feature type="domain" description="HTH cro/C1-type" evidence="2">
    <location>
        <begin position="14"/>
        <end position="69"/>
    </location>
</feature>
<dbReference type="SMART" id="SM00530">
    <property type="entry name" value="HTH_XRE"/>
    <property type="match status" value="1"/>
</dbReference>
<evidence type="ECO:0000256" key="1">
    <source>
        <dbReference type="SAM" id="MobiDB-lite"/>
    </source>
</evidence>
<dbReference type="CDD" id="cd00093">
    <property type="entry name" value="HTH_XRE"/>
    <property type="match status" value="1"/>
</dbReference>
<dbReference type="EMBL" id="JBHULR010000003">
    <property type="protein sequence ID" value="MFD2546802.1"/>
    <property type="molecule type" value="Genomic_DNA"/>
</dbReference>
<dbReference type="InterPro" id="IPR001387">
    <property type="entry name" value="Cro/C1-type_HTH"/>
</dbReference>
<sequence>MTGEETYRKEYGKQVAKYLTAFGLTEEDLGKLINSSSDNIRDIIQGAVGLSLGKMIKIANVFSVHYYNFADPNYPLPEERHLSRTTKKKIEKRKVIGITVRDNSNLLANELDRLIQEGYLDKPVTANDLHAHMDIRLKDRSSTEITNLLNKKPRNSLVEKLQQKSGRQNLYVRKEFAAAYRESRQPDLFSVASNERRANEELNQPIDQIGHLLKKSHSS</sequence>
<keyword evidence="4" id="KW-1185">Reference proteome</keyword>
<protein>
    <recommendedName>
        <fullName evidence="2">HTH cro/C1-type domain-containing protein</fullName>
    </recommendedName>
</protein>
<evidence type="ECO:0000259" key="2">
    <source>
        <dbReference type="SMART" id="SM00530"/>
    </source>
</evidence>